<keyword evidence="1" id="KW-0812">Transmembrane</keyword>
<sequence length="144" mass="16690">MTPTLFGRWQTRLLLLATVGVLVSLPFAVGWIGSSANSVYFWILGYVAIFGLGWDVLYNYLQKFRWDRDWPAAYQLLAGIWELVFMFCGVKIFGFLPIPLPKEELPLAVFLLHYTVVSLGVFISSQSLMRIIFPRWRFRGGEWF</sequence>
<reference evidence="2 3" key="1">
    <citation type="submission" date="2017-11" db="EMBL/GenBank/DDBJ databases">
        <title>Complete genome of a free-living desiccation-tolerant cyanobacterium and its photosynthetic adaptation to extreme terrestrial habitat.</title>
        <authorList>
            <person name="Shang J."/>
        </authorList>
    </citation>
    <scope>NUCLEOTIDE SEQUENCE [LARGE SCALE GENOMIC DNA]</scope>
    <source>
        <strain evidence="2 3">CCNUN1</strain>
    </source>
</reference>
<organism evidence="2 3">
    <name type="scientific">Nostoc flagelliforme CCNUN1</name>
    <dbReference type="NCBI Taxonomy" id="2038116"/>
    <lineage>
        <taxon>Bacteria</taxon>
        <taxon>Bacillati</taxon>
        <taxon>Cyanobacteriota</taxon>
        <taxon>Cyanophyceae</taxon>
        <taxon>Nostocales</taxon>
        <taxon>Nostocaceae</taxon>
        <taxon>Nostoc</taxon>
    </lineage>
</organism>
<dbReference type="RefSeq" id="WP_100901233.1">
    <property type="nucleotide sequence ID" value="NZ_CAWNNC010000001.1"/>
</dbReference>
<gene>
    <name evidence="2" type="ORF">COO91_06577</name>
</gene>
<proteinExistence type="predicted"/>
<feature type="transmembrane region" description="Helical" evidence="1">
    <location>
        <begin position="39"/>
        <end position="61"/>
    </location>
</feature>
<keyword evidence="1" id="KW-1133">Transmembrane helix</keyword>
<evidence type="ECO:0000313" key="3">
    <source>
        <dbReference type="Proteomes" id="UP000232003"/>
    </source>
</evidence>
<feature type="transmembrane region" description="Helical" evidence="1">
    <location>
        <begin position="73"/>
        <end position="96"/>
    </location>
</feature>
<feature type="transmembrane region" description="Helical" evidence="1">
    <location>
        <begin position="108"/>
        <end position="129"/>
    </location>
</feature>
<dbReference type="EMBL" id="CP024785">
    <property type="protein sequence ID" value="AUB40560.1"/>
    <property type="molecule type" value="Genomic_DNA"/>
</dbReference>
<keyword evidence="1" id="KW-0472">Membrane</keyword>
<feature type="transmembrane region" description="Helical" evidence="1">
    <location>
        <begin position="12"/>
        <end position="33"/>
    </location>
</feature>
<dbReference type="OrthoDB" id="4546196at2"/>
<accession>A0A2K8SYU8</accession>
<protein>
    <submittedName>
        <fullName evidence="2">Uncharacterized protein</fullName>
    </submittedName>
</protein>
<name>A0A2K8SYU8_9NOSO</name>
<dbReference type="Proteomes" id="UP000232003">
    <property type="component" value="Chromosome"/>
</dbReference>
<dbReference type="AlphaFoldDB" id="A0A2K8SYU8"/>
<dbReference type="KEGG" id="nfl:COO91_06577"/>
<keyword evidence="3" id="KW-1185">Reference proteome</keyword>
<evidence type="ECO:0000256" key="1">
    <source>
        <dbReference type="SAM" id="Phobius"/>
    </source>
</evidence>
<evidence type="ECO:0000313" key="2">
    <source>
        <dbReference type="EMBL" id="AUB40560.1"/>
    </source>
</evidence>